<dbReference type="Proteomes" id="UP001054902">
    <property type="component" value="Unassembled WGS sequence"/>
</dbReference>
<keyword evidence="4" id="KW-1185">Reference proteome</keyword>
<dbReference type="Gene3D" id="3.40.50.1820">
    <property type="entry name" value="alpha/beta hydrolase"/>
    <property type="match status" value="1"/>
</dbReference>
<accession>A0AAD3CSH9</accession>
<dbReference type="CDD" id="cd00030">
    <property type="entry name" value="C2"/>
    <property type="match status" value="1"/>
</dbReference>
<dbReference type="Pfam" id="PF00168">
    <property type="entry name" value="C2"/>
    <property type="match status" value="1"/>
</dbReference>
<feature type="domain" description="C2" evidence="1">
    <location>
        <begin position="223"/>
        <end position="275"/>
    </location>
</feature>
<organism evidence="3 4">
    <name type="scientific">Chaetoceros tenuissimus</name>
    <dbReference type="NCBI Taxonomy" id="426638"/>
    <lineage>
        <taxon>Eukaryota</taxon>
        <taxon>Sar</taxon>
        <taxon>Stramenopiles</taxon>
        <taxon>Ochrophyta</taxon>
        <taxon>Bacillariophyta</taxon>
        <taxon>Coscinodiscophyceae</taxon>
        <taxon>Chaetocerotophycidae</taxon>
        <taxon>Chaetocerotales</taxon>
        <taxon>Chaetocerotaceae</taxon>
        <taxon>Chaetoceros</taxon>
    </lineage>
</organism>
<reference evidence="3 4" key="1">
    <citation type="journal article" date="2021" name="Sci. Rep.">
        <title>The genome of the diatom Chaetoceros tenuissimus carries an ancient integrated fragment of an extant virus.</title>
        <authorList>
            <person name="Hongo Y."/>
            <person name="Kimura K."/>
            <person name="Takaki Y."/>
            <person name="Yoshida Y."/>
            <person name="Baba S."/>
            <person name="Kobayashi G."/>
            <person name="Nagasaki K."/>
            <person name="Hano T."/>
            <person name="Tomaru Y."/>
        </authorList>
    </citation>
    <scope>NUCLEOTIDE SEQUENCE [LARGE SCALE GENOMIC DNA]</scope>
    <source>
        <strain evidence="3 4">NIES-3715</strain>
    </source>
</reference>
<evidence type="ECO:0008006" key="5">
    <source>
        <dbReference type="Google" id="ProtNLM"/>
    </source>
</evidence>
<name>A0AAD3CSH9_9STRA</name>
<dbReference type="PANTHER" id="PTHR47759:SF2">
    <property type="entry name" value="TRIGLYCERIDE LIPASE"/>
    <property type="match status" value="1"/>
</dbReference>
<proteinExistence type="predicted"/>
<dbReference type="Pfam" id="PF01764">
    <property type="entry name" value="Lipase_3"/>
    <property type="match status" value="2"/>
</dbReference>
<dbReference type="PANTHER" id="PTHR47759">
    <property type="entry name" value="OS04G0509100 PROTEIN"/>
    <property type="match status" value="1"/>
</dbReference>
<dbReference type="Gene3D" id="2.60.40.150">
    <property type="entry name" value="C2 domain"/>
    <property type="match status" value="1"/>
</dbReference>
<dbReference type="CDD" id="cd00519">
    <property type="entry name" value="Lipase_3"/>
    <property type="match status" value="1"/>
</dbReference>
<protein>
    <recommendedName>
        <fullName evidence="5">Fungal lipase-like domain-containing protein</fullName>
    </recommendedName>
</protein>
<dbReference type="InterPro" id="IPR000008">
    <property type="entry name" value="C2_dom"/>
</dbReference>
<dbReference type="GO" id="GO:0006629">
    <property type="term" value="P:lipid metabolic process"/>
    <property type="evidence" value="ECO:0007669"/>
    <property type="project" value="InterPro"/>
</dbReference>
<dbReference type="InterPro" id="IPR002921">
    <property type="entry name" value="Fungal_lipase-type"/>
</dbReference>
<evidence type="ECO:0000313" key="3">
    <source>
        <dbReference type="EMBL" id="GFH50994.1"/>
    </source>
</evidence>
<evidence type="ECO:0000313" key="4">
    <source>
        <dbReference type="Proteomes" id="UP001054902"/>
    </source>
</evidence>
<comment type="caution">
    <text evidence="3">The sequence shown here is derived from an EMBL/GenBank/DDBJ whole genome shotgun (WGS) entry which is preliminary data.</text>
</comment>
<gene>
    <name evidence="3" type="ORF">CTEN210_07470</name>
</gene>
<feature type="domain" description="Fungal lipase-type" evidence="2">
    <location>
        <begin position="580"/>
        <end position="633"/>
    </location>
</feature>
<evidence type="ECO:0000259" key="2">
    <source>
        <dbReference type="Pfam" id="PF01764"/>
    </source>
</evidence>
<dbReference type="EMBL" id="BLLK01000045">
    <property type="protein sequence ID" value="GFH50994.1"/>
    <property type="molecule type" value="Genomic_DNA"/>
</dbReference>
<dbReference type="InterPro" id="IPR029058">
    <property type="entry name" value="AB_hydrolase_fold"/>
</dbReference>
<dbReference type="SUPFAM" id="SSF53474">
    <property type="entry name" value="alpha/beta-Hydrolases"/>
    <property type="match status" value="1"/>
</dbReference>
<dbReference type="SUPFAM" id="SSF49562">
    <property type="entry name" value="C2 domain (Calcium/lipid-binding domain, CaLB)"/>
    <property type="match status" value="1"/>
</dbReference>
<feature type="domain" description="Fungal lipase-type" evidence="2">
    <location>
        <begin position="453"/>
        <end position="546"/>
    </location>
</feature>
<evidence type="ECO:0000259" key="1">
    <source>
        <dbReference type="Pfam" id="PF00168"/>
    </source>
</evidence>
<dbReference type="AlphaFoldDB" id="A0AAD3CSH9"/>
<sequence>MAFVPAKGPSSLKHILHSSSLDQNVHSTSRNPSFLNQDSQKKNVLVDRVSSSARFASQIDENETCSKNGDFDLTTALFCGGLAFDAYSEPDKNSPRWEKGSSGIQVAFQSNAFTKSLYKGLLQITPIKCIDLPDEDDTAEGLMTGSGTDAYLLVAVAEGKWTEDIKLIEKETYNNGVLDLQGCAHVGRSSTAWSNVDEKKAKRMKEKGEGSGSYHIKSSWGKGGQAVWDDQSFYLYVQDPKEARLVFTVMDDDVVGRGSPIGSTSRKLKQIFPGVGADDPVQMLKNEVLARMKRGEEVDLDDPQSLIESISKEWDGSMKLTSKPRKKDKNGQIATAAAAGAMVAGPMGAAVGGLIGSLYEGEVRGRFDAKVKYMPIVGEEKRKKYEVKGGLDGVDWGDLYEKQVERVRKQLPEGSPDPHLVGDDLEFCCFVTHEETGCSCAIYRSLEKKLIAVSFRGTCELIDLVTDASIIQETWVKGEDVKEDGVAKVHVGFRKSLESISRRLKELVLASVKPGDSISDYDLIVTGHSLGGALSTLFTADIGEYGIDAGRSLPTLAPSEPWWNSLASNFFEKGEPAAKTPPPRPKSLKMYNFGSPRVGNKEFVEKFDSLVGNGIDEAYRLVNGEDVVARLPRTVNALNLVSVGYEHCGPTVLITAPDDAEDAQLLVWIEGKSSGTCPVRDGTPLTSPLSKGSLLGDIVSGVSGEKDTSEQGILKAASSLSKLSSVMKDRLSNFEASDLTSIVGIDKTFVDRETKIIKSIVSGEALSHHMEDQYYGAMGRACGFVAQIGEKIRPMTDLDASQEKEVKDFIEQKAITVEAEA</sequence>
<dbReference type="InterPro" id="IPR035892">
    <property type="entry name" value="C2_domain_sf"/>
</dbReference>